<dbReference type="RefSeq" id="WP_369689715.1">
    <property type="nucleotide sequence ID" value="NZ_BEXA01000003.1"/>
</dbReference>
<protein>
    <submittedName>
        <fullName evidence="7">Cobalt-precorrin-2 C20-methyltransferase</fullName>
        <ecNumber evidence="7">2.1.1.130</ecNumber>
    </submittedName>
</protein>
<dbReference type="GO" id="GO:0032259">
    <property type="term" value="P:methylation"/>
    <property type="evidence" value="ECO:0007669"/>
    <property type="project" value="UniProtKB-KW"/>
</dbReference>
<keyword evidence="4 7" id="KW-0808">Transferase</keyword>
<proteinExistence type="predicted"/>
<keyword evidence="3 7" id="KW-0489">Methyltransferase</keyword>
<dbReference type="InterPro" id="IPR012382">
    <property type="entry name" value="CobI/CbiL"/>
</dbReference>
<keyword evidence="5" id="KW-0949">S-adenosyl-L-methionine</keyword>
<feature type="domain" description="Tetrapyrrole methylase" evidence="6">
    <location>
        <begin position="2"/>
        <end position="144"/>
    </location>
</feature>
<evidence type="ECO:0000256" key="4">
    <source>
        <dbReference type="ARBA" id="ARBA00022679"/>
    </source>
</evidence>
<dbReference type="InterPro" id="IPR035996">
    <property type="entry name" value="4pyrrol_Methylase_sf"/>
</dbReference>
<keyword evidence="2" id="KW-0169">Cobalamin biosynthesis</keyword>
<evidence type="ECO:0000313" key="8">
    <source>
        <dbReference type="Proteomes" id="UP000286974"/>
    </source>
</evidence>
<dbReference type="CDD" id="cd11645">
    <property type="entry name" value="Precorrin_2_C20_MT"/>
    <property type="match status" value="1"/>
</dbReference>
<dbReference type="PANTHER" id="PTHR43467">
    <property type="entry name" value="COBALT-PRECORRIN-2 C(20)-METHYLTRANSFERASE"/>
    <property type="match status" value="1"/>
</dbReference>
<dbReference type="InterPro" id="IPR000878">
    <property type="entry name" value="4pyrrol_Mease"/>
</dbReference>
<dbReference type="EC" id="2.1.1.130" evidence="7"/>
<organism evidence="7 8">
    <name type="scientific">Lentilactobacillus kosonis</name>
    <dbReference type="NCBI Taxonomy" id="2810561"/>
    <lineage>
        <taxon>Bacteria</taxon>
        <taxon>Bacillati</taxon>
        <taxon>Bacillota</taxon>
        <taxon>Bacilli</taxon>
        <taxon>Lactobacillales</taxon>
        <taxon>Lactobacillaceae</taxon>
        <taxon>Lentilactobacillus</taxon>
    </lineage>
</organism>
<dbReference type="SUPFAM" id="SSF53790">
    <property type="entry name" value="Tetrapyrrole methylase"/>
    <property type="match status" value="1"/>
</dbReference>
<evidence type="ECO:0000256" key="1">
    <source>
        <dbReference type="ARBA" id="ARBA00004953"/>
    </source>
</evidence>
<reference evidence="7 8" key="1">
    <citation type="submission" date="2017-11" db="EMBL/GenBank/DDBJ databases">
        <title>Draft Genome Sequence of Lactobacillus curieae NBRC 111893 isolated from Koso, a Japanese sugar-Vegetable Fermented Beverage.</title>
        <authorList>
            <person name="Chiou T.Y."/>
            <person name="Oshima K."/>
            <person name="Suda W."/>
            <person name="Hattori M."/>
            <person name="Takahashi T."/>
        </authorList>
    </citation>
    <scope>NUCLEOTIDE SEQUENCE [LARGE SCALE GENOMIC DNA]</scope>
    <source>
        <strain evidence="7 8">NBRC111893</strain>
    </source>
</reference>
<dbReference type="PANTHER" id="PTHR43467:SF2">
    <property type="entry name" value="COBALT-PRECORRIN-2 C(20)-METHYLTRANSFERASE"/>
    <property type="match status" value="1"/>
</dbReference>
<dbReference type="EMBL" id="BEXA01000003">
    <property type="protein sequence ID" value="GAY73651.1"/>
    <property type="molecule type" value="Genomic_DNA"/>
</dbReference>
<name>A0A401FN53_9LACO</name>
<dbReference type="InterPro" id="IPR014776">
    <property type="entry name" value="4pyrrole_Mease_sub2"/>
</dbReference>
<evidence type="ECO:0000256" key="5">
    <source>
        <dbReference type="ARBA" id="ARBA00022691"/>
    </source>
</evidence>
<comment type="caution">
    <text evidence="7">The sequence shown here is derived from an EMBL/GenBank/DDBJ whole genome shotgun (WGS) entry which is preliminary data.</text>
</comment>
<evidence type="ECO:0000256" key="3">
    <source>
        <dbReference type="ARBA" id="ARBA00022603"/>
    </source>
</evidence>
<evidence type="ECO:0000256" key="2">
    <source>
        <dbReference type="ARBA" id="ARBA00022573"/>
    </source>
</evidence>
<dbReference type="GO" id="GO:0030788">
    <property type="term" value="F:precorrin-2 C20-methyltransferase activity"/>
    <property type="evidence" value="ECO:0007669"/>
    <property type="project" value="UniProtKB-EC"/>
</dbReference>
<gene>
    <name evidence="7" type="ORF">NBRC111893_1797</name>
</gene>
<dbReference type="Proteomes" id="UP000286974">
    <property type="component" value="Unassembled WGS sequence"/>
</dbReference>
<dbReference type="AlphaFoldDB" id="A0A401FN53"/>
<accession>A0A401FN53</accession>
<sequence>MIKDLEEKQRAWNLVSDEIIIDVKAGNNVGFVTLGDASVYSTYTYLLNIIGDQIPVETIAGIASYTQIAAQLSIPLMIDEEMLEVLPATAPMDKISAAIDVNDNIVIMKISAHSKAIYDLIKDKNLLDKAVLVQGASMAEEKITPFNQIDPAAKLPYFSTLLVKKNFVF</sequence>
<evidence type="ECO:0000259" key="6">
    <source>
        <dbReference type="Pfam" id="PF00590"/>
    </source>
</evidence>
<dbReference type="Gene3D" id="3.40.1010.10">
    <property type="entry name" value="Cobalt-precorrin-4 Transmethylase, Domain 1"/>
    <property type="match status" value="1"/>
</dbReference>
<dbReference type="Gene3D" id="3.30.950.10">
    <property type="entry name" value="Methyltransferase, Cobalt-precorrin-4 Transmethylase, Domain 2"/>
    <property type="match status" value="1"/>
</dbReference>
<evidence type="ECO:0000313" key="7">
    <source>
        <dbReference type="EMBL" id="GAY73651.1"/>
    </source>
</evidence>
<dbReference type="GO" id="GO:0009236">
    <property type="term" value="P:cobalamin biosynthetic process"/>
    <property type="evidence" value="ECO:0007669"/>
    <property type="project" value="UniProtKB-KW"/>
</dbReference>
<dbReference type="InterPro" id="IPR014777">
    <property type="entry name" value="4pyrrole_Mease_sub1"/>
</dbReference>
<keyword evidence="8" id="KW-1185">Reference proteome</keyword>
<dbReference type="Pfam" id="PF00590">
    <property type="entry name" value="TP_methylase"/>
    <property type="match status" value="1"/>
</dbReference>
<comment type="pathway">
    <text evidence="1">Cofactor biosynthesis; adenosylcobalamin biosynthesis.</text>
</comment>